<feature type="transmembrane region" description="Helical" evidence="10">
    <location>
        <begin position="506"/>
        <end position="524"/>
    </location>
</feature>
<feature type="domain" description="NADH-Ubiquinone oxidoreductase (complex I) chain 5 N-terminal" evidence="12">
    <location>
        <begin position="70"/>
        <end position="115"/>
    </location>
</feature>
<reference evidence="15 16" key="1">
    <citation type="submission" date="2016-10" db="EMBL/GenBank/DDBJ databases">
        <authorList>
            <person name="Varghese N."/>
            <person name="Submissions S."/>
        </authorList>
    </citation>
    <scope>NUCLEOTIDE SEQUENCE [LARGE SCALE GENOMIC DNA]</scope>
    <source>
        <strain evidence="15 16">DSM 16392</strain>
    </source>
</reference>
<feature type="transmembrane region" description="Helical" evidence="10">
    <location>
        <begin position="303"/>
        <end position="321"/>
    </location>
</feature>
<dbReference type="InterPro" id="IPR025383">
    <property type="entry name" value="MrpA_C/MbhD"/>
</dbReference>
<organism evidence="15 16">
    <name type="scientific">Pseudovibrio ascidiaceicola</name>
    <dbReference type="NCBI Taxonomy" id="285279"/>
    <lineage>
        <taxon>Bacteria</taxon>
        <taxon>Pseudomonadati</taxon>
        <taxon>Pseudomonadota</taxon>
        <taxon>Alphaproteobacteria</taxon>
        <taxon>Hyphomicrobiales</taxon>
        <taxon>Stappiaceae</taxon>
        <taxon>Pseudovibrio</taxon>
    </lineage>
</organism>
<feature type="transmembrane region" description="Helical" evidence="10">
    <location>
        <begin position="603"/>
        <end position="622"/>
    </location>
</feature>
<evidence type="ECO:0000256" key="6">
    <source>
        <dbReference type="ARBA" id="ARBA00022989"/>
    </source>
</evidence>
<feature type="transmembrane region" description="Helical" evidence="10">
    <location>
        <begin position="76"/>
        <end position="103"/>
    </location>
</feature>
<evidence type="ECO:0000259" key="11">
    <source>
        <dbReference type="Pfam" id="PF00361"/>
    </source>
</evidence>
<keyword evidence="5 9" id="KW-0812">Transmembrane</keyword>
<evidence type="ECO:0000313" key="15">
    <source>
        <dbReference type="EMBL" id="SFK90375.1"/>
    </source>
</evidence>
<feature type="transmembrane region" description="Helical" evidence="10">
    <location>
        <begin position="209"/>
        <end position="225"/>
    </location>
</feature>
<protein>
    <submittedName>
        <fullName evidence="15">Multisubunit sodium/proton antiporter, MrpA subunit (TC 2.A.63.1)</fullName>
    </submittedName>
</protein>
<sequence>MPLFGVEATFWALLGPFVAAALSPFLAKTLKHNAAWLLAVIPALAFLQFLSFVPGIAEGQTFKASLEWVPTFNVNFSIYLDGLSVLFALLISGIGTLITLYAGGYLKGHENLGQFLSYLFLFMGAMLGVVVADNVITLFVYWELTSITSFLLIGFDHLRRASRRSAVQALVVTGGGGLALMAGLILAGYQGGSFELSELLNSGDVLRESPYYTAIFILVVLGAFTKSAQFPFHFWLPNAMEAPTPVSAYLHSATMVKAGVYLLMRMHPVLGDTELWMTVLPIFGGITLLVGTILGIRQTDLKLVLAYTTVASLGLLVMLTGTSDPVAIQGAVIYLFAHSLFKGSLFMVVGTVDHESGTRDLNRVGGLFSLMPITGTAAVLSALSMAGLPPLVGFVAKEVLYDGTWHTVNGELWTGFAVLGNAMMFALAATVAIKPFFGAKVKTPKVAHEGTVLLIAGSITLAVLGLAAGAFIASVGHQLLSPMTSAILGVPFDEELHLFPTYLSPALYLSLATIALGIIIFMYMDKLRVIVADALRAIGWGPDKGFDQVLEIIIRFATTLTQTVQTGSMVTYMRATFTVIAFILFVPMILTGNWPKLQGIGSFYAYEWFIAAIAVIGVYAVLTARYRVTAIVLLGIQGFAVALIYLLFGAPDLAFTQFMVETLSVVILALVMTRLNLKPTDARSSRGKAFDISLSVLCGAGISMLLMSIVQLPFDPTLSEFFTQYSRTIAHGRNIVNVILVDFRGFDTIGEISVVMVTGLAVLALIRVRPKSNGNSNSEKNR</sequence>
<dbReference type="RefSeq" id="WP_093522020.1">
    <property type="nucleotide sequence ID" value="NZ_FOSK01000011.1"/>
</dbReference>
<name>A0A1I4DB86_9HYPH</name>
<dbReference type="Pfam" id="PF20501">
    <property type="entry name" value="MbhE"/>
    <property type="match status" value="1"/>
</dbReference>
<feature type="transmembrane region" description="Helical" evidence="10">
    <location>
        <begin position="138"/>
        <end position="155"/>
    </location>
</feature>
<dbReference type="PANTHER" id="PTHR43373">
    <property type="entry name" value="NA(+)/H(+) ANTIPORTER SUBUNIT"/>
    <property type="match status" value="1"/>
</dbReference>
<evidence type="ECO:0000259" key="12">
    <source>
        <dbReference type="Pfam" id="PF00662"/>
    </source>
</evidence>
<dbReference type="InterPro" id="IPR042106">
    <property type="entry name" value="Nuo/plastoQ_OxRdtase_6_NuoJ"/>
</dbReference>
<feature type="transmembrane region" description="Helical" evidence="10">
    <location>
        <begin position="115"/>
        <end position="132"/>
    </location>
</feature>
<feature type="transmembrane region" description="Helical" evidence="10">
    <location>
        <begin position="629"/>
        <end position="648"/>
    </location>
</feature>
<evidence type="ECO:0000256" key="3">
    <source>
        <dbReference type="ARBA" id="ARBA00022449"/>
    </source>
</evidence>
<comment type="caution">
    <text evidence="15">The sequence shown here is derived from an EMBL/GenBank/DDBJ whole genome shotgun (WGS) entry which is preliminary data.</text>
</comment>
<dbReference type="Pfam" id="PF00662">
    <property type="entry name" value="Proton_antipo_N"/>
    <property type="match status" value="1"/>
</dbReference>
<evidence type="ECO:0000259" key="13">
    <source>
        <dbReference type="Pfam" id="PF13244"/>
    </source>
</evidence>
<feature type="transmembrane region" description="Helical" evidence="10">
    <location>
        <begin position="6"/>
        <end position="27"/>
    </location>
</feature>
<evidence type="ECO:0000256" key="10">
    <source>
        <dbReference type="SAM" id="Phobius"/>
    </source>
</evidence>
<gene>
    <name evidence="15" type="ORF">SAMN04488518_11179</name>
</gene>
<dbReference type="InterPro" id="IPR001750">
    <property type="entry name" value="ND/Mrp_TM"/>
</dbReference>
<feature type="transmembrane region" description="Helical" evidence="10">
    <location>
        <begin position="327"/>
        <end position="352"/>
    </location>
</feature>
<feature type="transmembrane region" description="Helical" evidence="10">
    <location>
        <begin position="246"/>
        <end position="264"/>
    </location>
</feature>
<dbReference type="InterPro" id="IPR001516">
    <property type="entry name" value="Proton_antipo_N"/>
</dbReference>
<dbReference type="NCBIfam" id="NF009287">
    <property type="entry name" value="PRK12647.1"/>
    <property type="match status" value="1"/>
</dbReference>
<feature type="transmembrane region" description="Helical" evidence="10">
    <location>
        <begin position="167"/>
        <end position="189"/>
    </location>
</feature>
<keyword evidence="2" id="KW-0813">Transport</keyword>
<keyword evidence="6 10" id="KW-1133">Transmembrane helix</keyword>
<keyword evidence="3" id="KW-0050">Antiport</keyword>
<dbReference type="Proteomes" id="UP000199598">
    <property type="component" value="Unassembled WGS sequence"/>
</dbReference>
<proteinExistence type="predicted"/>
<evidence type="ECO:0000256" key="4">
    <source>
        <dbReference type="ARBA" id="ARBA00022475"/>
    </source>
</evidence>
<keyword evidence="7" id="KW-0406">Ion transport</keyword>
<comment type="subcellular location">
    <subcellularLocation>
        <location evidence="1">Cell membrane</location>
        <topology evidence="1">Multi-pass membrane protein</topology>
    </subcellularLocation>
    <subcellularLocation>
        <location evidence="9">Membrane</location>
        <topology evidence="9">Multi-pass membrane protein</topology>
    </subcellularLocation>
</comment>
<feature type="transmembrane region" description="Helical" evidence="10">
    <location>
        <begin position="34"/>
        <end position="56"/>
    </location>
</feature>
<dbReference type="InterPro" id="IPR050616">
    <property type="entry name" value="CPA3_Na-H_Antiporter_A"/>
</dbReference>
<keyword evidence="4" id="KW-1003">Cell membrane</keyword>
<dbReference type="Gene3D" id="1.20.120.1200">
    <property type="entry name" value="NADH-ubiquinone/plastoquinone oxidoreductase chain 6, subunit NuoJ"/>
    <property type="match status" value="1"/>
</dbReference>
<evidence type="ECO:0000256" key="7">
    <source>
        <dbReference type="ARBA" id="ARBA00023065"/>
    </source>
</evidence>
<evidence type="ECO:0000256" key="2">
    <source>
        <dbReference type="ARBA" id="ARBA00022448"/>
    </source>
</evidence>
<evidence type="ECO:0000313" key="16">
    <source>
        <dbReference type="Proteomes" id="UP000199598"/>
    </source>
</evidence>
<evidence type="ECO:0000256" key="8">
    <source>
        <dbReference type="ARBA" id="ARBA00023136"/>
    </source>
</evidence>
<feature type="transmembrane region" description="Helical" evidence="10">
    <location>
        <begin position="412"/>
        <end position="433"/>
    </location>
</feature>
<feature type="transmembrane region" description="Helical" evidence="10">
    <location>
        <begin position="748"/>
        <end position="766"/>
    </location>
</feature>
<dbReference type="EMBL" id="FOSK01000011">
    <property type="protein sequence ID" value="SFK90375.1"/>
    <property type="molecule type" value="Genomic_DNA"/>
</dbReference>
<evidence type="ECO:0000256" key="1">
    <source>
        <dbReference type="ARBA" id="ARBA00004651"/>
    </source>
</evidence>
<evidence type="ECO:0000256" key="5">
    <source>
        <dbReference type="ARBA" id="ARBA00022692"/>
    </source>
</evidence>
<dbReference type="Pfam" id="PF00361">
    <property type="entry name" value="Proton_antipo_M"/>
    <property type="match status" value="1"/>
</dbReference>
<feature type="domain" description="MrpA C-terminal/MbhE" evidence="14">
    <location>
        <begin position="689"/>
        <end position="775"/>
    </location>
</feature>
<feature type="transmembrane region" description="Helical" evidence="10">
    <location>
        <begin position="276"/>
        <end position="296"/>
    </location>
</feature>
<feature type="transmembrane region" description="Helical" evidence="10">
    <location>
        <begin position="453"/>
        <end position="475"/>
    </location>
</feature>
<keyword evidence="8 10" id="KW-0472">Membrane</keyword>
<dbReference type="PRINTS" id="PR01434">
    <property type="entry name" value="NADHDHGNASE5"/>
</dbReference>
<feature type="transmembrane region" description="Helical" evidence="10">
    <location>
        <begin position="689"/>
        <end position="710"/>
    </location>
</feature>
<dbReference type="PANTHER" id="PTHR43373:SF1">
    <property type="entry name" value="NA(+)_H(+) ANTIPORTER SUBUNIT A"/>
    <property type="match status" value="1"/>
</dbReference>
<keyword evidence="16" id="KW-1185">Reference proteome</keyword>
<evidence type="ECO:0000259" key="14">
    <source>
        <dbReference type="Pfam" id="PF20501"/>
    </source>
</evidence>
<feature type="transmembrane region" description="Helical" evidence="10">
    <location>
        <begin position="654"/>
        <end position="677"/>
    </location>
</feature>
<feature type="transmembrane region" description="Helical" evidence="10">
    <location>
        <begin position="572"/>
        <end position="591"/>
    </location>
</feature>
<feature type="transmembrane region" description="Helical" evidence="10">
    <location>
        <begin position="364"/>
        <end position="392"/>
    </location>
</feature>
<feature type="domain" description="NADH:quinone oxidoreductase/Mrp antiporter transmembrane" evidence="11">
    <location>
        <begin position="132"/>
        <end position="406"/>
    </location>
</feature>
<dbReference type="Pfam" id="PF13244">
    <property type="entry name" value="MbhD"/>
    <property type="match status" value="1"/>
</dbReference>
<evidence type="ECO:0000256" key="9">
    <source>
        <dbReference type="RuleBase" id="RU000320"/>
    </source>
</evidence>
<dbReference type="InterPro" id="IPR046806">
    <property type="entry name" value="MrpA_C/MbhE"/>
</dbReference>
<feature type="domain" description="MrpA C-terminal/MbhD" evidence="13">
    <location>
        <begin position="613"/>
        <end position="675"/>
    </location>
</feature>
<accession>A0A1I4DB86</accession>